<dbReference type="RefSeq" id="WP_264728144.1">
    <property type="nucleotide sequence ID" value="NZ_JAPDNR010000001.1"/>
</dbReference>
<dbReference type="Pfam" id="PF04072">
    <property type="entry name" value="LCM"/>
    <property type="match status" value="1"/>
</dbReference>
<dbReference type="Gene3D" id="3.40.50.150">
    <property type="entry name" value="Vaccinia Virus protein VP39"/>
    <property type="match status" value="1"/>
</dbReference>
<dbReference type="InterPro" id="IPR007213">
    <property type="entry name" value="Ppm1/Ppm2/Tcmp"/>
</dbReference>
<comment type="caution">
    <text evidence="3">The sequence shown here is derived from an EMBL/GenBank/DDBJ whole genome shotgun (WGS) entry which is preliminary data.</text>
</comment>
<gene>
    <name evidence="3" type="ORF">OL497_04445</name>
</gene>
<evidence type="ECO:0000256" key="2">
    <source>
        <dbReference type="ARBA" id="ARBA00022679"/>
    </source>
</evidence>
<organism evidence="3 4">
    <name type="scientific">Chitinophaga nivalis</name>
    <dbReference type="NCBI Taxonomy" id="2991709"/>
    <lineage>
        <taxon>Bacteria</taxon>
        <taxon>Pseudomonadati</taxon>
        <taxon>Bacteroidota</taxon>
        <taxon>Chitinophagia</taxon>
        <taxon>Chitinophagales</taxon>
        <taxon>Chitinophagaceae</taxon>
        <taxon>Chitinophaga</taxon>
    </lineage>
</organism>
<keyword evidence="4" id="KW-1185">Reference proteome</keyword>
<name>A0ABT3IGQ0_9BACT</name>
<evidence type="ECO:0000313" key="3">
    <source>
        <dbReference type="EMBL" id="MCW3483127.1"/>
    </source>
</evidence>
<dbReference type="Proteomes" id="UP001207742">
    <property type="component" value="Unassembled WGS sequence"/>
</dbReference>
<evidence type="ECO:0000256" key="1">
    <source>
        <dbReference type="ARBA" id="ARBA00022603"/>
    </source>
</evidence>
<dbReference type="GO" id="GO:0032259">
    <property type="term" value="P:methylation"/>
    <property type="evidence" value="ECO:0007669"/>
    <property type="project" value="UniProtKB-KW"/>
</dbReference>
<keyword evidence="2 3" id="KW-0808">Transferase</keyword>
<dbReference type="GO" id="GO:0008168">
    <property type="term" value="F:methyltransferase activity"/>
    <property type="evidence" value="ECO:0007669"/>
    <property type="project" value="UniProtKB-KW"/>
</dbReference>
<evidence type="ECO:0000313" key="4">
    <source>
        <dbReference type="Proteomes" id="UP001207742"/>
    </source>
</evidence>
<protein>
    <submittedName>
        <fullName evidence="3">Class I SAM-dependent methyltransferase</fullName>
        <ecNumber evidence="3">2.1.1.-</ecNumber>
    </submittedName>
</protein>
<dbReference type="InterPro" id="IPR029063">
    <property type="entry name" value="SAM-dependent_MTases_sf"/>
</dbReference>
<dbReference type="EMBL" id="JAPDNS010000001">
    <property type="protein sequence ID" value="MCW3483127.1"/>
    <property type="molecule type" value="Genomic_DNA"/>
</dbReference>
<dbReference type="EC" id="2.1.1.-" evidence="3"/>
<proteinExistence type="predicted"/>
<keyword evidence="1 3" id="KW-0489">Methyltransferase</keyword>
<dbReference type="SUPFAM" id="SSF53335">
    <property type="entry name" value="S-adenosyl-L-methionine-dependent methyltransferases"/>
    <property type="match status" value="1"/>
</dbReference>
<accession>A0ABT3IGQ0</accession>
<sequence length="286" mass="32572">MDRDFNMISPSAKVLLLLKGHTNIPFARAAATVSMLPETYTPDFDNDSVDFWKRVVHFELRYWSIDQLLAPLPGKNILELSSGFSFRGLEKAKEAGICYIDTDLPDLLLSKKAVFAALPDHQVQAESHYEILPLNVLDDDQFAAVTARFPPGPLTIVNEGLLMYLDETEKARLCSTIRKVLQQRGGYWITADIYIKEAFKDMPPRSNNWLDQFFADNHIRQNMFENREAAAAFFAEQGFVLDAESTPDLSKIASLPYLLKYASEEQRKKLQNASKAQFTWRLKLAE</sequence>
<reference evidence="3 4" key="1">
    <citation type="submission" date="2022-10" db="EMBL/GenBank/DDBJ databases">
        <title>Chitinophaga nivalis PC15 sp. nov., isolated from Pyeongchang county, South Korea.</title>
        <authorList>
            <person name="Trinh H.N."/>
        </authorList>
    </citation>
    <scope>NUCLEOTIDE SEQUENCE [LARGE SCALE GENOMIC DNA]</scope>
    <source>
        <strain evidence="3 4">PC14</strain>
    </source>
</reference>